<reference evidence="2 3" key="1">
    <citation type="submission" date="2017-09" db="EMBL/GenBank/DDBJ databases">
        <title>Bloom of a denitrifying methanotroph, Candidatus Methylomirabilis limnetica, in a deep stratified lake.</title>
        <authorList>
            <person name="Graf J.S."/>
            <person name="Marchant H.K."/>
            <person name="Tienken D."/>
            <person name="Hach P.F."/>
            <person name="Brand A."/>
            <person name="Schubert C.J."/>
            <person name="Kuypers M.M."/>
            <person name="Milucka J."/>
        </authorList>
    </citation>
    <scope>NUCLEOTIDE SEQUENCE [LARGE SCALE GENOMIC DNA]</scope>
    <source>
        <strain evidence="2 3">Zug</strain>
    </source>
</reference>
<evidence type="ECO:0000313" key="2">
    <source>
        <dbReference type="EMBL" id="PTL35341.1"/>
    </source>
</evidence>
<dbReference type="GO" id="GO:0035438">
    <property type="term" value="F:cyclic-di-GMP binding"/>
    <property type="evidence" value="ECO:0007669"/>
    <property type="project" value="InterPro"/>
</dbReference>
<dbReference type="GO" id="GO:0005886">
    <property type="term" value="C:plasma membrane"/>
    <property type="evidence" value="ECO:0007669"/>
    <property type="project" value="TreeGrafter"/>
</dbReference>
<dbReference type="InterPro" id="IPR009875">
    <property type="entry name" value="PilZ_domain"/>
</dbReference>
<protein>
    <recommendedName>
        <fullName evidence="1">GGDEF domain-containing protein</fullName>
    </recommendedName>
</protein>
<dbReference type="Gene3D" id="2.40.10.220">
    <property type="entry name" value="predicted glycosyltransferase like domains"/>
    <property type="match status" value="1"/>
</dbReference>
<dbReference type="Pfam" id="PF07238">
    <property type="entry name" value="PilZ"/>
    <property type="match status" value="1"/>
</dbReference>
<reference evidence="3" key="2">
    <citation type="journal article" date="2018" name="Environ. Microbiol.">
        <title>Bloom of a denitrifying methanotroph, 'Candidatus Methylomirabilis limnetica', in a deep stratified lake.</title>
        <authorList>
            <person name="Graf J.S."/>
            <person name="Mayr M.J."/>
            <person name="Marchant H.K."/>
            <person name="Tienken D."/>
            <person name="Hach P.F."/>
            <person name="Brand A."/>
            <person name="Schubert C.J."/>
            <person name="Kuypers M.M."/>
            <person name="Milucka J."/>
        </authorList>
    </citation>
    <scope>NUCLEOTIDE SEQUENCE [LARGE SCALE GENOMIC DNA]</scope>
    <source>
        <strain evidence="3">Zug</strain>
    </source>
</reference>
<dbReference type="EMBL" id="NVQC01000025">
    <property type="protein sequence ID" value="PTL35341.1"/>
    <property type="molecule type" value="Genomic_DNA"/>
</dbReference>
<gene>
    <name evidence="2" type="ORF">CLG94_10205</name>
</gene>
<dbReference type="NCBIfam" id="TIGR00254">
    <property type="entry name" value="GGDEF"/>
    <property type="match status" value="1"/>
</dbReference>
<dbReference type="GO" id="GO:0043709">
    <property type="term" value="P:cell adhesion involved in single-species biofilm formation"/>
    <property type="evidence" value="ECO:0007669"/>
    <property type="project" value="TreeGrafter"/>
</dbReference>
<name>A0A2T4TW47_9BACT</name>
<dbReference type="GO" id="GO:1902201">
    <property type="term" value="P:negative regulation of bacterial-type flagellum-dependent cell motility"/>
    <property type="evidence" value="ECO:0007669"/>
    <property type="project" value="TreeGrafter"/>
</dbReference>
<dbReference type="SUPFAM" id="SSF55073">
    <property type="entry name" value="Nucleotide cyclase"/>
    <property type="match status" value="1"/>
</dbReference>
<dbReference type="FunFam" id="3.30.70.270:FF:000001">
    <property type="entry name" value="Diguanylate cyclase domain protein"/>
    <property type="match status" value="1"/>
</dbReference>
<dbReference type="Pfam" id="PF00990">
    <property type="entry name" value="GGDEF"/>
    <property type="match status" value="1"/>
</dbReference>
<comment type="caution">
    <text evidence="2">The sequence shown here is derived from an EMBL/GenBank/DDBJ whole genome shotgun (WGS) entry which is preliminary data.</text>
</comment>
<dbReference type="Proteomes" id="UP000241436">
    <property type="component" value="Unassembled WGS sequence"/>
</dbReference>
<dbReference type="AlphaFoldDB" id="A0A2T4TW47"/>
<dbReference type="RefSeq" id="WP_107563249.1">
    <property type="nucleotide sequence ID" value="NZ_NVQC01000025.1"/>
</dbReference>
<dbReference type="InterPro" id="IPR000160">
    <property type="entry name" value="GGDEF_dom"/>
</dbReference>
<accession>A0A2T4TW47</accession>
<dbReference type="InterPro" id="IPR050469">
    <property type="entry name" value="Diguanylate_Cyclase"/>
</dbReference>
<organism evidence="2 3">
    <name type="scientific">Candidatus Methylomirabilis limnetica</name>
    <dbReference type="NCBI Taxonomy" id="2033718"/>
    <lineage>
        <taxon>Bacteria</taxon>
        <taxon>Candidatus Methylomirabilota</taxon>
        <taxon>Candidatus Methylomirabilia</taxon>
        <taxon>Candidatus Methylomirabilales</taxon>
        <taxon>Candidatus Methylomirabilaceae</taxon>
        <taxon>Candidatus Methylomirabilis</taxon>
    </lineage>
</organism>
<dbReference type="OrthoDB" id="9759607at2"/>
<dbReference type="PANTHER" id="PTHR45138">
    <property type="entry name" value="REGULATORY COMPONENTS OF SENSORY TRANSDUCTION SYSTEM"/>
    <property type="match status" value="1"/>
</dbReference>
<dbReference type="SMART" id="SM00267">
    <property type="entry name" value="GGDEF"/>
    <property type="match status" value="1"/>
</dbReference>
<dbReference type="PANTHER" id="PTHR45138:SF9">
    <property type="entry name" value="DIGUANYLATE CYCLASE DGCM-RELATED"/>
    <property type="match status" value="1"/>
</dbReference>
<feature type="domain" description="GGDEF" evidence="1">
    <location>
        <begin position="149"/>
        <end position="279"/>
    </location>
</feature>
<dbReference type="GO" id="GO:0052621">
    <property type="term" value="F:diguanylate cyclase activity"/>
    <property type="evidence" value="ECO:0007669"/>
    <property type="project" value="TreeGrafter"/>
</dbReference>
<evidence type="ECO:0000259" key="1">
    <source>
        <dbReference type="PROSITE" id="PS50887"/>
    </source>
</evidence>
<dbReference type="InterPro" id="IPR029787">
    <property type="entry name" value="Nucleotide_cyclase"/>
</dbReference>
<keyword evidence="3" id="KW-1185">Reference proteome</keyword>
<evidence type="ECO:0000313" key="3">
    <source>
        <dbReference type="Proteomes" id="UP000241436"/>
    </source>
</evidence>
<dbReference type="PROSITE" id="PS50887">
    <property type="entry name" value="GGDEF"/>
    <property type="match status" value="1"/>
</dbReference>
<proteinExistence type="predicted"/>
<dbReference type="InterPro" id="IPR043128">
    <property type="entry name" value="Rev_trsase/Diguanyl_cyclase"/>
</dbReference>
<sequence>MENLTEFEAFKDRVISLVSEDSLNRKFLTEQINEIFLQRVDGCLYSRLLALFVHLDFDEAEAQRHWVSILDNYNYFHEVLRRKVGLRVAMFDYFLNSNQLLQNPILVEIHLFQQATFMAMQDHLTNLFNRRYFDIALEKEIKRSARWQTDFSLLMIDLDNFKQVNDVHGHLFGDKVLKDLAAVLKQLSREEDTVCRYGGEEFIVLLPGTTASGALHYGERVRAALAENDFLYRHHITFSGGIATFPADGSEAVTLLKGADVSLYQAKFSGKDCIVKSSQERRHGKRHPQTWQISYQPLEQTFTTPEIHEAYAQDVSLGGVRFEMAQVFSLDDKLLLHIKLPELQGVIVVGKVAWIRKLESNRYEYGLQFHDLKAEQVENFKKALPGGEASIPDF</sequence>
<dbReference type="Gene3D" id="3.30.70.270">
    <property type="match status" value="1"/>
</dbReference>
<dbReference type="SUPFAM" id="SSF141371">
    <property type="entry name" value="PilZ domain-like"/>
    <property type="match status" value="1"/>
</dbReference>
<dbReference type="CDD" id="cd01949">
    <property type="entry name" value="GGDEF"/>
    <property type="match status" value="1"/>
</dbReference>